<gene>
    <name evidence="1" type="ORF">MRB53_022778</name>
</gene>
<comment type="caution">
    <text evidence="1">The sequence shown here is derived from an EMBL/GenBank/DDBJ whole genome shotgun (WGS) entry which is preliminary data.</text>
</comment>
<accession>A0ACC2L800</accession>
<evidence type="ECO:0000313" key="2">
    <source>
        <dbReference type="Proteomes" id="UP001234297"/>
    </source>
</evidence>
<dbReference type="Proteomes" id="UP001234297">
    <property type="component" value="Chromosome 7"/>
</dbReference>
<evidence type="ECO:0000313" key="1">
    <source>
        <dbReference type="EMBL" id="KAJ8629455.1"/>
    </source>
</evidence>
<protein>
    <submittedName>
        <fullName evidence="1">Uncharacterized protein</fullName>
    </submittedName>
</protein>
<name>A0ACC2L800_PERAE</name>
<organism evidence="1 2">
    <name type="scientific">Persea americana</name>
    <name type="common">Avocado</name>
    <dbReference type="NCBI Taxonomy" id="3435"/>
    <lineage>
        <taxon>Eukaryota</taxon>
        <taxon>Viridiplantae</taxon>
        <taxon>Streptophyta</taxon>
        <taxon>Embryophyta</taxon>
        <taxon>Tracheophyta</taxon>
        <taxon>Spermatophyta</taxon>
        <taxon>Magnoliopsida</taxon>
        <taxon>Magnoliidae</taxon>
        <taxon>Laurales</taxon>
        <taxon>Lauraceae</taxon>
        <taxon>Persea</taxon>
    </lineage>
</organism>
<dbReference type="EMBL" id="CM056815">
    <property type="protein sequence ID" value="KAJ8629455.1"/>
    <property type="molecule type" value="Genomic_DNA"/>
</dbReference>
<reference evidence="1 2" key="1">
    <citation type="journal article" date="2022" name="Hortic Res">
        <title>A haplotype resolved chromosomal level avocado genome allows analysis of novel avocado genes.</title>
        <authorList>
            <person name="Nath O."/>
            <person name="Fletcher S.J."/>
            <person name="Hayward A."/>
            <person name="Shaw L.M."/>
            <person name="Masouleh A.K."/>
            <person name="Furtado A."/>
            <person name="Henry R.J."/>
            <person name="Mitter N."/>
        </authorList>
    </citation>
    <scope>NUCLEOTIDE SEQUENCE [LARGE SCALE GENOMIC DNA]</scope>
    <source>
        <strain evidence="2">cv. Hass</strain>
    </source>
</reference>
<proteinExistence type="predicted"/>
<keyword evidence="2" id="KW-1185">Reference proteome</keyword>
<sequence length="176" mass="19720">MVKEDSGSNLDRKLTLLTSDAGRWQIKDVPASSSGMDDGDVCSNVSSDLFEVENFSSKAHNPFLDPPPSDDMPSCYKPRETRFKWSIIAISAAIFSIASDYDNQKPSKKTITTTTTATMAQWLMGTQRRLQWSKVPLARYQNRVLDFKFAYSQGAFAIHTCRMCGLFRRSICIAKG</sequence>